<evidence type="ECO:0000313" key="2">
    <source>
        <dbReference type="Proteomes" id="UP001175226"/>
    </source>
</evidence>
<dbReference type="AlphaFoldDB" id="A0AA39IVX2"/>
<gene>
    <name evidence="1" type="ORF">EV421DRAFT_1913707</name>
</gene>
<name>A0AA39IVX2_9AGAR</name>
<dbReference type="EMBL" id="JAUEPT010000187">
    <property type="protein sequence ID" value="KAK0429928.1"/>
    <property type="molecule type" value="Genomic_DNA"/>
</dbReference>
<organism evidence="1 2">
    <name type="scientific">Armillaria borealis</name>
    <dbReference type="NCBI Taxonomy" id="47425"/>
    <lineage>
        <taxon>Eukaryota</taxon>
        <taxon>Fungi</taxon>
        <taxon>Dikarya</taxon>
        <taxon>Basidiomycota</taxon>
        <taxon>Agaricomycotina</taxon>
        <taxon>Agaricomycetes</taxon>
        <taxon>Agaricomycetidae</taxon>
        <taxon>Agaricales</taxon>
        <taxon>Marasmiineae</taxon>
        <taxon>Physalacriaceae</taxon>
        <taxon>Armillaria</taxon>
    </lineage>
</organism>
<dbReference type="Proteomes" id="UP001175226">
    <property type="component" value="Unassembled WGS sequence"/>
</dbReference>
<protein>
    <submittedName>
        <fullName evidence="1">Uncharacterized protein</fullName>
    </submittedName>
</protein>
<sequence>MLEDQDYMRENVNHFVNVIKEEFLGDQWQILMNNVFEAQQFRKRGFGTESPQAFITHRTIYTRMLTQINNGGIQKINIVMRKAPIVWRPILNMLMIQISKQLLAQVIEHSKALILTARTDAGTSRIQTDDLIIALKSLEIETPRHSRFLSPRSANIVEKLVDNEDAEPLSEVDLNYTSERVENNDDQSKLLLKSAFQNLKKKQCPLPKQYYFLMSDKETQLGQPPPSPCKVCRSPKHWDKKCPYWDKYLERIKKKNTQLASLQLEEMTSPQNAY</sequence>
<accession>A0AA39IVX2</accession>
<keyword evidence="2" id="KW-1185">Reference proteome</keyword>
<evidence type="ECO:0000313" key="1">
    <source>
        <dbReference type="EMBL" id="KAK0429928.1"/>
    </source>
</evidence>
<comment type="caution">
    <text evidence="1">The sequence shown here is derived from an EMBL/GenBank/DDBJ whole genome shotgun (WGS) entry which is preliminary data.</text>
</comment>
<reference evidence="1" key="1">
    <citation type="submission" date="2023-06" db="EMBL/GenBank/DDBJ databases">
        <authorList>
            <consortium name="Lawrence Berkeley National Laboratory"/>
            <person name="Ahrendt S."/>
            <person name="Sahu N."/>
            <person name="Indic B."/>
            <person name="Wong-Bajracharya J."/>
            <person name="Merenyi Z."/>
            <person name="Ke H.-M."/>
            <person name="Monk M."/>
            <person name="Kocsube S."/>
            <person name="Drula E."/>
            <person name="Lipzen A."/>
            <person name="Balint B."/>
            <person name="Henrissat B."/>
            <person name="Andreopoulos B."/>
            <person name="Martin F.M."/>
            <person name="Harder C.B."/>
            <person name="Rigling D."/>
            <person name="Ford K.L."/>
            <person name="Foster G.D."/>
            <person name="Pangilinan J."/>
            <person name="Papanicolaou A."/>
            <person name="Barry K."/>
            <person name="LaButti K."/>
            <person name="Viragh M."/>
            <person name="Koriabine M."/>
            <person name="Yan M."/>
            <person name="Riley R."/>
            <person name="Champramary S."/>
            <person name="Plett K.L."/>
            <person name="Tsai I.J."/>
            <person name="Slot J."/>
            <person name="Sipos G."/>
            <person name="Plett J."/>
            <person name="Nagy L.G."/>
            <person name="Grigoriev I.V."/>
        </authorList>
    </citation>
    <scope>NUCLEOTIDE SEQUENCE</scope>
    <source>
        <strain evidence="1">FPL87.14</strain>
    </source>
</reference>
<proteinExistence type="predicted"/>